<evidence type="ECO:0000256" key="1">
    <source>
        <dbReference type="SAM" id="MobiDB-lite"/>
    </source>
</evidence>
<evidence type="ECO:0000313" key="4">
    <source>
        <dbReference type="Proteomes" id="UP000431744"/>
    </source>
</evidence>
<dbReference type="EMBL" id="WBJY01000001">
    <property type="protein sequence ID" value="KAB1648848.1"/>
    <property type="molecule type" value="Genomic_DNA"/>
</dbReference>
<evidence type="ECO:0000259" key="2">
    <source>
        <dbReference type="Pfam" id="PF07811"/>
    </source>
</evidence>
<proteinExistence type="predicted"/>
<feature type="domain" description="TadE-like" evidence="2">
    <location>
        <begin position="63"/>
        <end position="103"/>
    </location>
</feature>
<dbReference type="InterPro" id="IPR012495">
    <property type="entry name" value="TadE-like_dom"/>
</dbReference>
<feature type="region of interest" description="Disordered" evidence="1">
    <location>
        <begin position="1"/>
        <end position="30"/>
    </location>
</feature>
<name>A0A6H9WLB7_9MICO</name>
<sequence length="178" mass="18588">MDLHRRRRAGHRRHHHRGRDRLRRGPGLAAPRSAVVTPELHDHPPERHPIITGGATCARDERGASSVEAALVLPVLLVLFFSIVQGATTLHAGNVAQAAAQAAFEEGRLLGGSAEDAIAAGLRSAAASGTALTGVTVDVAITETTITVTISGSAPSLVPGIPVHVERTVSGPRERWVG</sequence>
<feature type="compositionally biased region" description="Basic residues" evidence="1">
    <location>
        <begin position="1"/>
        <end position="24"/>
    </location>
</feature>
<protein>
    <recommendedName>
        <fullName evidence="2">TadE-like domain-containing protein</fullName>
    </recommendedName>
</protein>
<keyword evidence="4" id="KW-1185">Reference proteome</keyword>
<reference evidence="3 4" key="1">
    <citation type="submission" date="2019-09" db="EMBL/GenBank/DDBJ databases">
        <title>Phylogeny of genus Pseudoclavibacter and closely related genus.</title>
        <authorList>
            <person name="Li Y."/>
        </authorList>
    </citation>
    <scope>NUCLEOTIDE SEQUENCE [LARGE SCALE GENOMIC DNA]</scope>
    <source>
        <strain evidence="3 4">EGI 60007</strain>
    </source>
</reference>
<comment type="caution">
    <text evidence="3">The sequence shown here is derived from an EMBL/GenBank/DDBJ whole genome shotgun (WGS) entry which is preliminary data.</text>
</comment>
<dbReference type="Proteomes" id="UP000431744">
    <property type="component" value="Unassembled WGS sequence"/>
</dbReference>
<gene>
    <name evidence="3" type="ORF">F8O04_00645</name>
</gene>
<organism evidence="3 4">
    <name type="scientific">Pseudoclavibacter endophyticus</name>
    <dbReference type="NCBI Taxonomy" id="1778590"/>
    <lineage>
        <taxon>Bacteria</taxon>
        <taxon>Bacillati</taxon>
        <taxon>Actinomycetota</taxon>
        <taxon>Actinomycetes</taxon>
        <taxon>Micrococcales</taxon>
        <taxon>Microbacteriaceae</taxon>
        <taxon>Pseudoclavibacter</taxon>
    </lineage>
</organism>
<dbReference type="AlphaFoldDB" id="A0A6H9WLB7"/>
<dbReference type="Pfam" id="PF07811">
    <property type="entry name" value="TadE"/>
    <property type="match status" value="1"/>
</dbReference>
<accession>A0A6H9WLB7</accession>
<evidence type="ECO:0000313" key="3">
    <source>
        <dbReference type="EMBL" id="KAB1648848.1"/>
    </source>
</evidence>